<evidence type="ECO:0000259" key="15">
    <source>
        <dbReference type="Pfam" id="PF00905"/>
    </source>
</evidence>
<feature type="domain" description="Penicillin-binding protein transpeptidase" evidence="15">
    <location>
        <begin position="345"/>
        <end position="643"/>
    </location>
</feature>
<name>A0A4R3YGK9_9FIRM</name>
<dbReference type="GO" id="GO:0006508">
    <property type="term" value="P:proteolysis"/>
    <property type="evidence" value="ECO:0007669"/>
    <property type="project" value="UniProtKB-KW"/>
</dbReference>
<dbReference type="InterPro" id="IPR012338">
    <property type="entry name" value="Beta-lactam/transpept-like"/>
</dbReference>
<evidence type="ECO:0000256" key="14">
    <source>
        <dbReference type="SAM" id="Phobius"/>
    </source>
</evidence>
<comment type="similarity">
    <text evidence="2">In the N-terminal section; belongs to the glycosyltransferase 51 family.</text>
</comment>
<sequence length="917" mass="100388">MKKVKKTNKQLTPQQALAKKKQKQKIIKICLTVFVLLVASAGVYLGFGIFKQVEGFSKEKLLNNESSIQVSANGEEYYSYGQDGIRKNVSYDDIPQVMIDAVVAAEDSRFFEHNGFDLPRIVKAFMGNLVAGRITGGGSTITQQVIKKSYYPKEEQTIERKAGEIILAIEATSQTTKQEILELYLNKIYFGYGNKAIGIYAASKYYFDKEVQNLTLPEAALLAGTLNSPNKYDPFKNLKLAQERRDTILDLMEMHGYISKEECAATKAVPVENTLKSNPVSGSGKYQAYADKVTREVFEKTGYDPNTTPMKITTYINTDLQSKLNDISNGDGFKFPDKYLQTGACVQESTTGRVIGVLAARDYVPMGTTYAYAASKENMAKSGNYRYGQRNQPGSSLKPIISYASAFEFLNYSTAHYVHDVPYSQGEWTPSNWDKKYHGDVSISEALSQSWNLAAIQTLKEVVNKIGTEKMTEYLKGFGFDMYNEKLSLGYAIGSWDTGISPEEQAAAYAVIANGGTYIEPHTVEKIELIETGEVINFDETCQKEKVQALSPESAFMIRDIMTKYVKAGTGAYSALNLGYQIGAKTGTSNHDKHAPNKSLVGKSKDLWMAAYSPDYSWSVWVGYTAADQKKGRYPQTTAANQISALIAKYVHKGGLKNSYPSKPSDVVSAQCISGIYPYVAPGSGVPSDRIVSGYFKKGHTPGSSANGAGLNNLTAFSAAFTNGKINVNFTEYDPKSMTESSTPTKVYTINGRSWTLPYLGDLSQVYGKVVYAIDITDQNGKIVHSEKLSTNTATLNYTPPAGTYKVTGYYAFESGEGTSNKIDQTITVEGSTQPASYTPANPTATQMSYSVVVPSGSKITVSLNGQSQTLETSGTITFSNLSPATKYTVTFVETKANGDTQTLPSHEFTTSNQSTQ</sequence>
<dbReference type="InterPro" id="IPR036950">
    <property type="entry name" value="PBP_transglycosylase"/>
</dbReference>
<dbReference type="Pfam" id="PF00912">
    <property type="entry name" value="Transgly"/>
    <property type="match status" value="1"/>
</dbReference>
<keyword evidence="18" id="KW-1185">Reference proteome</keyword>
<keyword evidence="11" id="KW-0961">Cell wall biogenesis/degradation</keyword>
<dbReference type="GeneID" id="98916701"/>
<dbReference type="AlphaFoldDB" id="A0A4R3YGK9"/>
<keyword evidence="3" id="KW-0121">Carboxypeptidase</keyword>
<dbReference type="GO" id="GO:0009002">
    <property type="term" value="F:serine-type D-Ala-D-Ala carboxypeptidase activity"/>
    <property type="evidence" value="ECO:0007669"/>
    <property type="project" value="UniProtKB-EC"/>
</dbReference>
<dbReference type="InterPro" id="IPR023346">
    <property type="entry name" value="Lysozyme-like_dom_sf"/>
</dbReference>
<evidence type="ECO:0000256" key="6">
    <source>
        <dbReference type="ARBA" id="ARBA00022679"/>
    </source>
</evidence>
<dbReference type="GO" id="GO:0030288">
    <property type="term" value="C:outer membrane-bounded periplasmic space"/>
    <property type="evidence" value="ECO:0007669"/>
    <property type="project" value="TreeGrafter"/>
</dbReference>
<dbReference type="Pfam" id="PF00905">
    <property type="entry name" value="Transpeptidase"/>
    <property type="match status" value="1"/>
</dbReference>
<evidence type="ECO:0000256" key="9">
    <source>
        <dbReference type="ARBA" id="ARBA00022984"/>
    </source>
</evidence>
<dbReference type="InterPro" id="IPR001264">
    <property type="entry name" value="Glyco_trans_51"/>
</dbReference>
<proteinExistence type="inferred from homology"/>
<dbReference type="Gene3D" id="1.10.3810.10">
    <property type="entry name" value="Biosynthetic peptidoglycan transglycosylase-like"/>
    <property type="match status" value="1"/>
</dbReference>
<dbReference type="GO" id="GO:0008360">
    <property type="term" value="P:regulation of cell shape"/>
    <property type="evidence" value="ECO:0007669"/>
    <property type="project" value="UniProtKB-KW"/>
</dbReference>
<dbReference type="FunFam" id="1.10.3810.10:FF:000001">
    <property type="entry name" value="Penicillin-binding protein 1A"/>
    <property type="match status" value="1"/>
</dbReference>
<evidence type="ECO:0000313" key="18">
    <source>
        <dbReference type="Proteomes" id="UP000295515"/>
    </source>
</evidence>
<reference evidence="17 18" key="1">
    <citation type="submission" date="2019-03" db="EMBL/GenBank/DDBJ databases">
        <title>Genomic Encyclopedia of Type Strains, Phase IV (KMG-IV): sequencing the most valuable type-strain genomes for metagenomic binning, comparative biology and taxonomic classification.</title>
        <authorList>
            <person name="Goeker M."/>
        </authorList>
    </citation>
    <scope>NUCLEOTIDE SEQUENCE [LARGE SCALE GENOMIC DNA]</scope>
    <source>
        <strain evidence="17 18">DSM 29487</strain>
    </source>
</reference>
<keyword evidence="8" id="KW-0133">Cell shape</keyword>
<dbReference type="SUPFAM" id="SSF53955">
    <property type="entry name" value="Lysozyme-like"/>
    <property type="match status" value="1"/>
</dbReference>
<comment type="catalytic activity">
    <reaction evidence="13">
        <text>[GlcNAc-(1-&gt;4)-Mur2Ac(oyl-L-Ala-gamma-D-Glu-L-Lys-D-Ala-D-Ala)](n)-di-trans,octa-cis-undecaprenyl diphosphate + beta-D-GlcNAc-(1-&gt;4)-Mur2Ac(oyl-L-Ala-gamma-D-Glu-L-Lys-D-Ala-D-Ala)-di-trans,octa-cis-undecaprenyl diphosphate = [GlcNAc-(1-&gt;4)-Mur2Ac(oyl-L-Ala-gamma-D-Glu-L-Lys-D-Ala-D-Ala)](n+1)-di-trans,octa-cis-undecaprenyl diphosphate + di-trans,octa-cis-undecaprenyl diphosphate + H(+)</text>
        <dbReference type="Rhea" id="RHEA:23708"/>
        <dbReference type="Rhea" id="RHEA-COMP:9602"/>
        <dbReference type="Rhea" id="RHEA-COMP:9603"/>
        <dbReference type="ChEBI" id="CHEBI:15378"/>
        <dbReference type="ChEBI" id="CHEBI:58405"/>
        <dbReference type="ChEBI" id="CHEBI:60033"/>
        <dbReference type="ChEBI" id="CHEBI:78435"/>
        <dbReference type="EC" id="2.4.99.28"/>
    </reaction>
</comment>
<gene>
    <name evidence="17" type="ORF">EDD60_13217</name>
</gene>
<dbReference type="GO" id="GO:0008658">
    <property type="term" value="F:penicillin binding"/>
    <property type="evidence" value="ECO:0007669"/>
    <property type="project" value="InterPro"/>
</dbReference>
<keyword evidence="14" id="KW-0472">Membrane</keyword>
<keyword evidence="14" id="KW-1133">Transmembrane helix</keyword>
<evidence type="ECO:0000256" key="11">
    <source>
        <dbReference type="ARBA" id="ARBA00023316"/>
    </source>
</evidence>
<comment type="similarity">
    <text evidence="1">In the C-terminal section; belongs to the transpeptidase family.</text>
</comment>
<dbReference type="RefSeq" id="WP_229105347.1">
    <property type="nucleotide sequence ID" value="NZ_JADMQS010000025.1"/>
</dbReference>
<dbReference type="SUPFAM" id="SSF56601">
    <property type="entry name" value="beta-lactamase/transpeptidase-like"/>
    <property type="match status" value="1"/>
</dbReference>
<keyword evidence="7" id="KW-0378">Hydrolase</keyword>
<evidence type="ECO:0000256" key="13">
    <source>
        <dbReference type="ARBA" id="ARBA00049902"/>
    </source>
</evidence>
<evidence type="ECO:0000256" key="4">
    <source>
        <dbReference type="ARBA" id="ARBA00022670"/>
    </source>
</evidence>
<dbReference type="EMBL" id="SMCQ01000032">
    <property type="protein sequence ID" value="TCV91387.1"/>
    <property type="molecule type" value="Genomic_DNA"/>
</dbReference>
<keyword evidence="4" id="KW-0645">Protease</keyword>
<dbReference type="PANTHER" id="PTHR32282:SF29">
    <property type="entry name" value="PENICILLIN-BINDING PROTEIN 1A"/>
    <property type="match status" value="1"/>
</dbReference>
<comment type="catalytic activity">
    <reaction evidence="12">
        <text>Preferential cleavage: (Ac)2-L-Lys-D-Ala-|-D-Ala. Also transpeptidation of peptidyl-alanyl moieties that are N-acyl substituents of D-alanine.</text>
        <dbReference type="EC" id="3.4.16.4"/>
    </reaction>
</comment>
<dbReference type="InterPro" id="IPR001460">
    <property type="entry name" value="PCN-bd_Tpept"/>
</dbReference>
<protein>
    <submittedName>
        <fullName evidence="17">Penicillin-binding protein 1A</fullName>
    </submittedName>
</protein>
<evidence type="ECO:0000256" key="12">
    <source>
        <dbReference type="ARBA" id="ARBA00034000"/>
    </source>
</evidence>
<evidence type="ECO:0000259" key="16">
    <source>
        <dbReference type="Pfam" id="PF00912"/>
    </source>
</evidence>
<keyword evidence="5" id="KW-0328">Glycosyltransferase</keyword>
<comment type="caution">
    <text evidence="17">The sequence shown here is derived from an EMBL/GenBank/DDBJ whole genome shotgun (WGS) entry which is preliminary data.</text>
</comment>
<evidence type="ECO:0000256" key="2">
    <source>
        <dbReference type="ARBA" id="ARBA00007739"/>
    </source>
</evidence>
<dbReference type="GO" id="GO:0009252">
    <property type="term" value="P:peptidoglycan biosynthetic process"/>
    <property type="evidence" value="ECO:0007669"/>
    <property type="project" value="UniProtKB-KW"/>
</dbReference>
<dbReference type="Proteomes" id="UP000295515">
    <property type="component" value="Unassembled WGS sequence"/>
</dbReference>
<dbReference type="GO" id="GO:0071555">
    <property type="term" value="P:cell wall organization"/>
    <property type="evidence" value="ECO:0007669"/>
    <property type="project" value="UniProtKB-KW"/>
</dbReference>
<evidence type="ECO:0000256" key="10">
    <source>
        <dbReference type="ARBA" id="ARBA00023268"/>
    </source>
</evidence>
<organism evidence="17 18">
    <name type="scientific">Longibaculum muris</name>
    <dbReference type="NCBI Taxonomy" id="1796628"/>
    <lineage>
        <taxon>Bacteria</taxon>
        <taxon>Bacillati</taxon>
        <taxon>Bacillota</taxon>
        <taxon>Erysipelotrichia</taxon>
        <taxon>Erysipelotrichales</taxon>
        <taxon>Coprobacillaceae</taxon>
        <taxon>Longibaculum</taxon>
    </lineage>
</organism>
<accession>A0A4R3YGK9</accession>
<dbReference type="InterPro" id="IPR050396">
    <property type="entry name" value="Glycosyltr_51/Transpeptidase"/>
</dbReference>
<dbReference type="GO" id="GO:0008955">
    <property type="term" value="F:peptidoglycan glycosyltransferase activity"/>
    <property type="evidence" value="ECO:0007669"/>
    <property type="project" value="UniProtKB-EC"/>
</dbReference>
<keyword evidence="9" id="KW-0573">Peptidoglycan synthesis</keyword>
<keyword evidence="10" id="KW-0511">Multifunctional enzyme</keyword>
<evidence type="ECO:0000256" key="5">
    <source>
        <dbReference type="ARBA" id="ARBA00022676"/>
    </source>
</evidence>
<evidence type="ECO:0000313" key="17">
    <source>
        <dbReference type="EMBL" id="TCV91387.1"/>
    </source>
</evidence>
<feature type="domain" description="Glycosyl transferase family 51" evidence="16">
    <location>
        <begin position="79"/>
        <end position="252"/>
    </location>
</feature>
<dbReference type="PANTHER" id="PTHR32282">
    <property type="entry name" value="BINDING PROTEIN TRANSPEPTIDASE, PUTATIVE-RELATED"/>
    <property type="match status" value="1"/>
</dbReference>
<evidence type="ECO:0000256" key="8">
    <source>
        <dbReference type="ARBA" id="ARBA00022960"/>
    </source>
</evidence>
<keyword evidence="14" id="KW-0812">Transmembrane</keyword>
<evidence type="ECO:0000256" key="7">
    <source>
        <dbReference type="ARBA" id="ARBA00022801"/>
    </source>
</evidence>
<keyword evidence="6" id="KW-0808">Transferase</keyword>
<feature type="transmembrane region" description="Helical" evidence="14">
    <location>
        <begin position="29"/>
        <end position="50"/>
    </location>
</feature>
<evidence type="ECO:0000256" key="1">
    <source>
        <dbReference type="ARBA" id="ARBA00007090"/>
    </source>
</evidence>
<dbReference type="Gene3D" id="3.40.710.10">
    <property type="entry name" value="DD-peptidase/beta-lactamase superfamily"/>
    <property type="match status" value="1"/>
</dbReference>
<evidence type="ECO:0000256" key="3">
    <source>
        <dbReference type="ARBA" id="ARBA00022645"/>
    </source>
</evidence>